<dbReference type="Gene3D" id="2.130.10.130">
    <property type="entry name" value="Integrin alpha, N-terminal"/>
    <property type="match status" value="2"/>
</dbReference>
<name>A0A5N8W949_9ACTN</name>
<evidence type="ECO:0000256" key="1">
    <source>
        <dbReference type="ARBA" id="ARBA00022729"/>
    </source>
</evidence>
<proteinExistence type="predicted"/>
<reference evidence="3 4" key="1">
    <citation type="submission" date="2019-07" db="EMBL/GenBank/DDBJ databases">
        <title>New species of Amycolatopsis and Streptomyces.</title>
        <authorList>
            <person name="Duangmal K."/>
            <person name="Teo W.F.A."/>
            <person name="Lipun K."/>
        </authorList>
    </citation>
    <scope>NUCLEOTIDE SEQUENCE [LARGE SCALE GENOMIC DNA]</scope>
    <source>
        <strain evidence="3 4">TISTR 2346</strain>
    </source>
</reference>
<dbReference type="InterPro" id="IPR013517">
    <property type="entry name" value="FG-GAP"/>
</dbReference>
<feature type="non-terminal residue" evidence="3">
    <location>
        <position position="1"/>
    </location>
</feature>
<protein>
    <submittedName>
        <fullName evidence="3">VCBS repeat-containing protein</fullName>
    </submittedName>
</protein>
<organism evidence="3 4">
    <name type="scientific">Streptomyces phyllanthi</name>
    <dbReference type="NCBI Taxonomy" id="1803180"/>
    <lineage>
        <taxon>Bacteria</taxon>
        <taxon>Bacillati</taxon>
        <taxon>Actinomycetota</taxon>
        <taxon>Actinomycetes</taxon>
        <taxon>Kitasatosporales</taxon>
        <taxon>Streptomycetaceae</taxon>
        <taxon>Streptomyces</taxon>
    </lineage>
</organism>
<evidence type="ECO:0000256" key="2">
    <source>
        <dbReference type="SAM" id="MobiDB-lite"/>
    </source>
</evidence>
<dbReference type="InterPro" id="IPR028994">
    <property type="entry name" value="Integrin_alpha_N"/>
</dbReference>
<dbReference type="PANTHER" id="PTHR46580">
    <property type="entry name" value="SENSOR KINASE-RELATED"/>
    <property type="match status" value="1"/>
</dbReference>
<dbReference type="Pfam" id="PF13517">
    <property type="entry name" value="FG-GAP_3"/>
    <property type="match status" value="1"/>
</dbReference>
<gene>
    <name evidence="3" type="ORF">FNH04_30140</name>
</gene>
<dbReference type="Proteomes" id="UP000326979">
    <property type="component" value="Unassembled WGS sequence"/>
</dbReference>
<feature type="compositionally biased region" description="Basic and acidic residues" evidence="2">
    <location>
        <begin position="318"/>
        <end position="328"/>
    </location>
</feature>
<evidence type="ECO:0000313" key="4">
    <source>
        <dbReference type="Proteomes" id="UP000326979"/>
    </source>
</evidence>
<dbReference type="EMBL" id="VJZE01000279">
    <property type="protein sequence ID" value="MPY44007.1"/>
    <property type="molecule type" value="Genomic_DNA"/>
</dbReference>
<dbReference type="SUPFAM" id="SSF69318">
    <property type="entry name" value="Integrin alpha N-terminal domain"/>
    <property type="match status" value="1"/>
</dbReference>
<feature type="region of interest" description="Disordered" evidence="2">
    <location>
        <begin position="64"/>
        <end position="86"/>
    </location>
</feature>
<comment type="caution">
    <text evidence="3">The sequence shown here is derived from an EMBL/GenBank/DDBJ whole genome shotgun (WGS) entry which is preliminary data.</text>
</comment>
<keyword evidence="4" id="KW-1185">Reference proteome</keyword>
<evidence type="ECO:0000313" key="3">
    <source>
        <dbReference type="EMBL" id="MPY44007.1"/>
    </source>
</evidence>
<dbReference type="RefSeq" id="WP_194236866.1">
    <property type="nucleotide sequence ID" value="NZ_VJZE01000279.1"/>
</dbReference>
<accession>A0A5N8W949</accession>
<sequence>ITGVRHLATGSRMVGDLEGGAADFGSVGDFDGDGSGDVFRLGAPGTSTGTVYFGPFDRAGAASRTAEPAGKLPSESMPYRSGSGDFDGDGRDELTVWFRWTDPDSEGDGITDLRGVHHFRGGVSGPVLAATPAPSDEAAVRALTGVPADVDGDGDDELVRTRFIGYGTRLTVFVNRAPGEGQPAEVTFTDPPGLDGDRPQYGGSKGVAVGDVTGDGRPDLVVSTPVANDHHGVVYIAPDAARLDSGTRLQAVSLESPGVPGVSNDPGGGNKQYVRHRLASRPPLLDVNGDGLLDVVAASDNLARRTGFWVLPGSPDGLDTRASRHVTEEDLGFG</sequence>
<dbReference type="AlphaFoldDB" id="A0A5N8W949"/>
<keyword evidence="1" id="KW-0732">Signal</keyword>
<feature type="region of interest" description="Disordered" evidence="2">
    <location>
        <begin position="313"/>
        <end position="334"/>
    </location>
</feature>